<dbReference type="EnsemblMetazoa" id="XM_029485740.1">
    <property type="protein sequence ID" value="XP_029341600.1"/>
    <property type="gene ID" value="LOC100574205"/>
</dbReference>
<dbReference type="Proteomes" id="UP000007819">
    <property type="component" value="Chromosome X"/>
</dbReference>
<organism evidence="2 3">
    <name type="scientific">Acyrthosiphon pisum</name>
    <name type="common">Pea aphid</name>
    <dbReference type="NCBI Taxonomy" id="7029"/>
    <lineage>
        <taxon>Eukaryota</taxon>
        <taxon>Metazoa</taxon>
        <taxon>Ecdysozoa</taxon>
        <taxon>Arthropoda</taxon>
        <taxon>Hexapoda</taxon>
        <taxon>Insecta</taxon>
        <taxon>Pterygota</taxon>
        <taxon>Neoptera</taxon>
        <taxon>Paraneoptera</taxon>
        <taxon>Hemiptera</taxon>
        <taxon>Sternorrhyncha</taxon>
        <taxon>Aphidomorpha</taxon>
        <taxon>Aphidoidea</taxon>
        <taxon>Aphididae</taxon>
        <taxon>Macrosiphini</taxon>
        <taxon>Acyrthosiphon</taxon>
    </lineage>
</organism>
<keyword evidence="1" id="KW-0812">Transmembrane</keyword>
<evidence type="ECO:0000313" key="3">
    <source>
        <dbReference type="Proteomes" id="UP000007819"/>
    </source>
</evidence>
<protein>
    <submittedName>
        <fullName evidence="2">Uncharacterized protein</fullName>
    </submittedName>
</protein>
<dbReference type="AlphaFoldDB" id="A0A8R2NKH4"/>
<keyword evidence="1" id="KW-1133">Transmembrane helix</keyword>
<name>A0A8R2NKH4_ACYPI</name>
<reference evidence="2" key="2">
    <citation type="submission" date="2022-06" db="UniProtKB">
        <authorList>
            <consortium name="EnsemblMetazoa"/>
        </authorList>
    </citation>
    <scope>IDENTIFICATION</scope>
</reference>
<dbReference type="RefSeq" id="XP_029341600.1">
    <property type="nucleotide sequence ID" value="XM_029485740.1"/>
</dbReference>
<accession>A0A8R2NKH4</accession>
<dbReference type="OrthoDB" id="6621325at2759"/>
<dbReference type="GeneID" id="100574205"/>
<evidence type="ECO:0000256" key="1">
    <source>
        <dbReference type="SAM" id="Phobius"/>
    </source>
</evidence>
<reference evidence="3" key="1">
    <citation type="submission" date="2010-06" db="EMBL/GenBank/DDBJ databases">
        <authorList>
            <person name="Jiang H."/>
            <person name="Abraham K."/>
            <person name="Ali S."/>
            <person name="Alsbrooks S.L."/>
            <person name="Anim B.N."/>
            <person name="Anosike U.S."/>
            <person name="Attaway T."/>
            <person name="Bandaranaike D.P."/>
            <person name="Battles P.K."/>
            <person name="Bell S.N."/>
            <person name="Bell A.V."/>
            <person name="Beltran B."/>
            <person name="Bickham C."/>
            <person name="Bustamante Y."/>
            <person name="Caleb T."/>
            <person name="Canada A."/>
            <person name="Cardenas V."/>
            <person name="Carter K."/>
            <person name="Chacko J."/>
            <person name="Chandrabose M.N."/>
            <person name="Chavez D."/>
            <person name="Chavez A."/>
            <person name="Chen L."/>
            <person name="Chu H.-S."/>
            <person name="Claassen K.J."/>
            <person name="Cockrell R."/>
            <person name="Collins M."/>
            <person name="Cooper J.A."/>
            <person name="Cree A."/>
            <person name="Curry S.M."/>
            <person name="Da Y."/>
            <person name="Dao M.D."/>
            <person name="Das B."/>
            <person name="Davila M.-L."/>
            <person name="Davy-Carroll L."/>
            <person name="Denson S."/>
            <person name="Dinh H."/>
            <person name="Ebong V.E."/>
            <person name="Edwards J.R."/>
            <person name="Egan A."/>
            <person name="El-Daye J."/>
            <person name="Escobedo L."/>
            <person name="Fernandez S."/>
            <person name="Fernando P.R."/>
            <person name="Flagg N."/>
            <person name="Forbes L.D."/>
            <person name="Fowler R.G."/>
            <person name="Fu Q."/>
            <person name="Gabisi R.A."/>
            <person name="Ganer J."/>
            <person name="Garbino Pronczuk A."/>
            <person name="Garcia R.M."/>
            <person name="Garner T."/>
            <person name="Garrett T.E."/>
            <person name="Gonzalez D.A."/>
            <person name="Hamid H."/>
            <person name="Hawkins E.S."/>
            <person name="Hirani K."/>
            <person name="Hogues M.E."/>
            <person name="Hollins B."/>
            <person name="Hsiao C.-H."/>
            <person name="Jabil R."/>
            <person name="James M.L."/>
            <person name="Jhangiani S.N."/>
            <person name="Johnson B."/>
            <person name="Johnson Q."/>
            <person name="Joshi V."/>
            <person name="Kalu J.B."/>
            <person name="Kam C."/>
            <person name="Kashfia A."/>
            <person name="Keebler J."/>
            <person name="Kisamo H."/>
            <person name="Kovar C.L."/>
            <person name="Lago L.A."/>
            <person name="Lai C.-Y."/>
            <person name="Laidlaw J."/>
            <person name="Lara F."/>
            <person name="Le T.-K."/>
            <person name="Lee S.L."/>
            <person name="Legall F.H."/>
            <person name="Lemon S.J."/>
            <person name="Lewis L.R."/>
            <person name="Li B."/>
            <person name="Liu Y."/>
            <person name="Liu Y.-S."/>
            <person name="Lopez J."/>
            <person name="Lozado R.J."/>
            <person name="Lu J."/>
            <person name="Madu R.C."/>
            <person name="Maheshwari M."/>
            <person name="Maheshwari R."/>
            <person name="Malloy K."/>
            <person name="Martinez E."/>
            <person name="Mathew T."/>
            <person name="Mercado I.C."/>
            <person name="Mercado C."/>
            <person name="Meyer B."/>
            <person name="Montgomery K."/>
            <person name="Morgan M.B."/>
            <person name="Munidasa M."/>
            <person name="Nazareth L.V."/>
            <person name="Nelson J."/>
            <person name="Ng B.M."/>
            <person name="Nguyen N.B."/>
            <person name="Nguyen P.Q."/>
            <person name="Nguyen T."/>
            <person name="Obregon M."/>
            <person name="Okwuonu G.O."/>
            <person name="Onwere C.G."/>
            <person name="Orozco G."/>
            <person name="Parra A."/>
            <person name="Patel S."/>
            <person name="Patil S."/>
            <person name="Perez A."/>
            <person name="Perez Y."/>
            <person name="Pham C."/>
            <person name="Primus E.L."/>
            <person name="Pu L.-L."/>
            <person name="Puazo M."/>
            <person name="Qin X."/>
            <person name="Quiroz J.B."/>
            <person name="Reese J."/>
            <person name="Richards S."/>
            <person name="Rives C.M."/>
            <person name="Robberts R."/>
            <person name="Ruiz S.J."/>
            <person name="Ruiz M.J."/>
            <person name="Santibanez J."/>
            <person name="Schneider B.W."/>
            <person name="Sisson I."/>
            <person name="Smith M."/>
            <person name="Sodergren E."/>
            <person name="Song X.-Z."/>
            <person name="Song B.B."/>
            <person name="Summersgill H."/>
            <person name="Thelus R."/>
            <person name="Thornton R.D."/>
            <person name="Trejos Z.Y."/>
            <person name="Usmani K."/>
            <person name="Vattathil S."/>
            <person name="Villasana D."/>
            <person name="Walker D.L."/>
            <person name="Wang S."/>
            <person name="Wang K."/>
            <person name="White C.S."/>
            <person name="Williams A.C."/>
            <person name="Williamson J."/>
            <person name="Wilson K."/>
            <person name="Woghiren I.O."/>
            <person name="Woodworth J.R."/>
            <person name="Worley K.C."/>
            <person name="Wright R.A."/>
            <person name="Wu W."/>
            <person name="Young L."/>
            <person name="Zhang L."/>
            <person name="Zhang J."/>
            <person name="Zhu Y."/>
            <person name="Muzny D.M."/>
            <person name="Weinstock G."/>
            <person name="Gibbs R.A."/>
        </authorList>
    </citation>
    <scope>NUCLEOTIDE SEQUENCE [LARGE SCALE GENOMIC DNA]</scope>
    <source>
        <strain evidence="3">LSR1</strain>
    </source>
</reference>
<proteinExistence type="predicted"/>
<keyword evidence="3" id="KW-1185">Reference proteome</keyword>
<sequence>MKAVKATLTNDLTSTDDAQYNMSKKNYSTKQQSGIITKESHTSPPKYNEYLESKHDYEELSCKNNIEQNKAQKPSNRCPPKKMYKNKMMTAVMMIYVIQIGCQNQFLIIVAVMMTLWLECHQRITNS</sequence>
<evidence type="ECO:0000313" key="2">
    <source>
        <dbReference type="EnsemblMetazoa" id="XP_029341600.1"/>
    </source>
</evidence>
<feature type="transmembrane region" description="Helical" evidence="1">
    <location>
        <begin position="91"/>
        <end position="118"/>
    </location>
</feature>
<keyword evidence="1" id="KW-0472">Membrane</keyword>